<dbReference type="InterPro" id="IPR050245">
    <property type="entry name" value="PrsA_foldase"/>
</dbReference>
<dbReference type="PROSITE" id="PS01096">
    <property type="entry name" value="PPIC_PPIASE_1"/>
    <property type="match status" value="1"/>
</dbReference>
<dbReference type="PANTHER" id="PTHR47245">
    <property type="entry name" value="PEPTIDYLPROLYL ISOMERASE"/>
    <property type="match status" value="1"/>
</dbReference>
<feature type="signal peptide" evidence="12">
    <location>
        <begin position="1"/>
        <end position="30"/>
    </location>
</feature>
<dbReference type="EC" id="5.2.1.8" evidence="11"/>
<evidence type="ECO:0000256" key="12">
    <source>
        <dbReference type="SAM" id="SignalP"/>
    </source>
</evidence>
<dbReference type="InterPro" id="IPR023059">
    <property type="entry name" value="Foldase_PrsA"/>
</dbReference>
<evidence type="ECO:0000256" key="7">
    <source>
        <dbReference type="ARBA" id="ARBA00023136"/>
    </source>
</evidence>
<dbReference type="HAMAP" id="MF_01145">
    <property type="entry name" value="Foldase_PrsA"/>
    <property type="match status" value="1"/>
</dbReference>
<evidence type="ECO:0000256" key="6">
    <source>
        <dbReference type="ARBA" id="ARBA00023110"/>
    </source>
</evidence>
<keyword evidence="10 11" id="KW-0449">Lipoprotein</keyword>
<name>A0A9J6NZ19_9CLOT</name>
<evidence type="ECO:0000256" key="2">
    <source>
        <dbReference type="ARBA" id="ARBA00004193"/>
    </source>
</evidence>
<gene>
    <name evidence="11" type="primary">prsA</name>
    <name evidence="14" type="ORF">KDK92_07200</name>
</gene>
<dbReference type="GO" id="GO:0005886">
    <property type="term" value="C:plasma membrane"/>
    <property type="evidence" value="ECO:0007669"/>
    <property type="project" value="UniProtKB-SubCell"/>
</dbReference>
<evidence type="ECO:0000256" key="4">
    <source>
        <dbReference type="ARBA" id="ARBA00022475"/>
    </source>
</evidence>
<keyword evidence="9 11" id="KW-0413">Isomerase</keyword>
<evidence type="ECO:0000256" key="10">
    <source>
        <dbReference type="ARBA" id="ARBA00023288"/>
    </source>
</evidence>
<comment type="catalytic activity">
    <reaction evidence="1 11">
        <text>[protein]-peptidylproline (omega=180) = [protein]-peptidylproline (omega=0)</text>
        <dbReference type="Rhea" id="RHEA:16237"/>
        <dbReference type="Rhea" id="RHEA-COMP:10747"/>
        <dbReference type="Rhea" id="RHEA-COMP:10748"/>
        <dbReference type="ChEBI" id="CHEBI:83833"/>
        <dbReference type="ChEBI" id="CHEBI:83834"/>
        <dbReference type="EC" id="5.2.1.8"/>
    </reaction>
</comment>
<feature type="domain" description="PpiC" evidence="13">
    <location>
        <begin position="154"/>
        <end position="256"/>
    </location>
</feature>
<evidence type="ECO:0000256" key="8">
    <source>
        <dbReference type="ARBA" id="ARBA00023139"/>
    </source>
</evidence>
<evidence type="ECO:0000256" key="9">
    <source>
        <dbReference type="ARBA" id="ARBA00023235"/>
    </source>
</evidence>
<dbReference type="PROSITE" id="PS51257">
    <property type="entry name" value="PROKAR_LIPOPROTEIN"/>
    <property type="match status" value="1"/>
</dbReference>
<evidence type="ECO:0000256" key="1">
    <source>
        <dbReference type="ARBA" id="ARBA00000971"/>
    </source>
</evidence>
<organism evidence="14 15">
    <name type="scientific">Oceanirhabdus seepicola</name>
    <dbReference type="NCBI Taxonomy" id="2828781"/>
    <lineage>
        <taxon>Bacteria</taxon>
        <taxon>Bacillati</taxon>
        <taxon>Bacillota</taxon>
        <taxon>Clostridia</taxon>
        <taxon>Eubacteriales</taxon>
        <taxon>Clostridiaceae</taxon>
        <taxon>Oceanirhabdus</taxon>
    </lineage>
</organism>
<reference evidence="14" key="2">
    <citation type="submission" date="2021-04" db="EMBL/GenBank/DDBJ databases">
        <authorList>
            <person name="Dong X."/>
        </authorList>
    </citation>
    <scope>NUCLEOTIDE SEQUENCE</scope>
    <source>
        <strain evidence="14">ZWT</strain>
    </source>
</reference>
<dbReference type="SUPFAM" id="SSF54534">
    <property type="entry name" value="FKBP-like"/>
    <property type="match status" value="1"/>
</dbReference>
<dbReference type="InterPro" id="IPR023058">
    <property type="entry name" value="PPIase_PpiC_CS"/>
</dbReference>
<dbReference type="EMBL" id="JAGSOJ010000001">
    <property type="protein sequence ID" value="MCM1989523.1"/>
    <property type="molecule type" value="Genomic_DNA"/>
</dbReference>
<dbReference type="Pfam" id="PF13616">
    <property type="entry name" value="Rotamase_3"/>
    <property type="match status" value="1"/>
</dbReference>
<protein>
    <recommendedName>
        <fullName evidence="11">Foldase protein PrsA</fullName>
        <ecNumber evidence="11">5.2.1.8</ecNumber>
    </recommendedName>
</protein>
<dbReference type="GO" id="GO:0006457">
    <property type="term" value="P:protein folding"/>
    <property type="evidence" value="ECO:0007669"/>
    <property type="project" value="UniProtKB-UniRule"/>
</dbReference>
<dbReference type="PANTHER" id="PTHR47245:SF1">
    <property type="entry name" value="FOLDASE PROTEIN PRSA"/>
    <property type="match status" value="1"/>
</dbReference>
<dbReference type="AlphaFoldDB" id="A0A9J6NZ19"/>
<dbReference type="RefSeq" id="WP_250858516.1">
    <property type="nucleotide sequence ID" value="NZ_JAGSOJ010000001.1"/>
</dbReference>
<comment type="function">
    <text evidence="11">Plays a major role in protein secretion by helping the post-translocational extracellular folding of several secreted proteins.</text>
</comment>
<evidence type="ECO:0000313" key="15">
    <source>
        <dbReference type="Proteomes" id="UP001056429"/>
    </source>
</evidence>
<evidence type="ECO:0000256" key="5">
    <source>
        <dbReference type="ARBA" id="ARBA00022729"/>
    </source>
</evidence>
<dbReference type="SUPFAM" id="SSF109998">
    <property type="entry name" value="Triger factor/SurA peptide-binding domain-like"/>
    <property type="match status" value="1"/>
</dbReference>
<evidence type="ECO:0000259" key="13">
    <source>
        <dbReference type="PROSITE" id="PS50198"/>
    </source>
</evidence>
<dbReference type="GO" id="GO:0003755">
    <property type="term" value="F:peptidyl-prolyl cis-trans isomerase activity"/>
    <property type="evidence" value="ECO:0007669"/>
    <property type="project" value="UniProtKB-UniRule"/>
</dbReference>
<dbReference type="InterPro" id="IPR027304">
    <property type="entry name" value="Trigger_fact/SurA_dom_sf"/>
</dbReference>
<keyword evidence="4 11" id="KW-1003">Cell membrane</keyword>
<comment type="caution">
    <text evidence="14">The sequence shown here is derived from an EMBL/GenBank/DDBJ whole genome shotgun (WGS) entry which is preliminary data.</text>
</comment>
<feature type="chain" id="PRO_5039934074" description="Foldase protein PrsA" evidence="12">
    <location>
        <begin position="31"/>
        <end position="324"/>
    </location>
</feature>
<keyword evidence="5 11" id="KW-0732">Signal</keyword>
<accession>A0A9J6NZ19</accession>
<dbReference type="Proteomes" id="UP001056429">
    <property type="component" value="Unassembled WGS sequence"/>
</dbReference>
<keyword evidence="8 11" id="KW-0564">Palmitate</keyword>
<keyword evidence="7 11" id="KW-0472">Membrane</keyword>
<dbReference type="InterPro" id="IPR000297">
    <property type="entry name" value="PPIase_PpiC"/>
</dbReference>
<keyword evidence="6 11" id="KW-0697">Rotamase</keyword>
<evidence type="ECO:0000313" key="14">
    <source>
        <dbReference type="EMBL" id="MCM1989523.1"/>
    </source>
</evidence>
<evidence type="ECO:0000256" key="3">
    <source>
        <dbReference type="ARBA" id="ARBA00006071"/>
    </source>
</evidence>
<comment type="subcellular location">
    <subcellularLocation>
        <location evidence="2 11">Cell membrane</location>
        <topology evidence="2 11">Lipid-anchor</topology>
    </subcellularLocation>
</comment>
<comment type="similarity">
    <text evidence="3 11">Belongs to the PrsA family.</text>
</comment>
<keyword evidence="15" id="KW-1185">Reference proteome</keyword>
<proteinExistence type="inferred from homology"/>
<dbReference type="PROSITE" id="PS50198">
    <property type="entry name" value="PPIC_PPIASE_2"/>
    <property type="match status" value="1"/>
</dbReference>
<dbReference type="Gene3D" id="3.10.50.40">
    <property type="match status" value="1"/>
</dbReference>
<reference evidence="14" key="1">
    <citation type="journal article" date="2021" name="mSystems">
        <title>Bacteria and Archaea Synergistically Convert Glycine Betaine to Biogenic Methane in the Formosa Cold Seep of the South China Sea.</title>
        <authorList>
            <person name="Li L."/>
            <person name="Zhang W."/>
            <person name="Zhang S."/>
            <person name="Song L."/>
            <person name="Sun Q."/>
            <person name="Zhang H."/>
            <person name="Xiang H."/>
            <person name="Dong X."/>
        </authorList>
    </citation>
    <scope>NUCLEOTIDE SEQUENCE</scope>
    <source>
        <strain evidence="14">ZWT</strain>
    </source>
</reference>
<sequence length="324" mass="36386">MLKKSKKFRAILCTLLVAGMFTGCTTGAKASENNDKKAVVEFKQGKITKDELYDEMVKASGMNIALTIADTAILNELYPVTDEMKSNADEQLAKIKEYYGENFEAVLMQNGIATEEEYLKIVSLSLQRQKYIEKYVGDNILTEEEIKAYYDNFEPKVKASHILIGAEEESEEALAKAKKTAEELIAKIESGEDFAALAKEFSIDKGSAVNGGDLGFFGKGQMVPEFEEATYALKVNEYTKTPVKSQFGYHIILKTDEEKKDTLEEMKNKIIEDLTKEKIAADATLGDKALIKMREENGMKINNTDINDKYQEFVKSLETEKTEK</sequence>
<evidence type="ECO:0000256" key="11">
    <source>
        <dbReference type="HAMAP-Rule" id="MF_01145"/>
    </source>
</evidence>
<dbReference type="InterPro" id="IPR046357">
    <property type="entry name" value="PPIase_dom_sf"/>
</dbReference>